<keyword evidence="7" id="KW-0274">FAD</keyword>
<dbReference type="PANTHER" id="PTHR21085:SF0">
    <property type="entry name" value="CHORISMATE SYNTHASE"/>
    <property type="match status" value="1"/>
</dbReference>
<sequence length="365" mass="39951">MGNTFGTLFKVTTFGESHGVAMGCVIDGCPAGLNLNEEIIQEFLNRRKPGQSNFTTSRSENDLCEILSGIEQGITLGTPIAIIIRNKDKNPHDYSELNKVFRPGHADYTTQLKYGLAAQSGGGRASARETVGRVAAAAVAKVYLTSIFPELNLMAWVQRIKEIESKLEYHNFSFADIEKSAIRCPDPIVEEQMKIAILNAKEQGDSLGGCIRCVAKNIPAGLGEPVFNKLEAALATAMLSLPACKSFEIGNGFASTYLFGSENNDQYYLNNTGNIYTKTNRSGGVQGGISNGMNLEFSVGFKPISTIYKEQNTVTKTNSQEIKFSIPKGRHDSCVLPRAVPIVEAMCWLVLTDQYMLQSTRKIYD</sequence>
<keyword evidence="5 7" id="KW-0057">Aromatic amino acid biosynthesis</keyword>
<dbReference type="InterPro" id="IPR020541">
    <property type="entry name" value="Chorismate_synthase_CS"/>
</dbReference>
<keyword evidence="6 7" id="KW-0456">Lyase</keyword>
<evidence type="ECO:0000256" key="7">
    <source>
        <dbReference type="HAMAP-Rule" id="MF_00300"/>
    </source>
</evidence>
<dbReference type="InterPro" id="IPR000453">
    <property type="entry name" value="Chorismate_synth"/>
</dbReference>
<dbReference type="AlphaFoldDB" id="A0A4V0P2G4"/>
<feature type="binding site" evidence="7">
    <location>
        <begin position="124"/>
        <end position="126"/>
    </location>
    <ligand>
        <name>FMN</name>
        <dbReference type="ChEBI" id="CHEBI:58210"/>
    </ligand>
</feature>
<keyword evidence="7" id="KW-0521">NADP</keyword>
<dbReference type="GO" id="GO:0009423">
    <property type="term" value="P:chorismate biosynthetic process"/>
    <property type="evidence" value="ECO:0007669"/>
    <property type="project" value="UniProtKB-UniRule"/>
</dbReference>
<comment type="caution">
    <text evidence="7">Lacks conserved residue(s) required for the propagation of feature annotation.</text>
</comment>
<comment type="function">
    <text evidence="7">Catalyzes the anti-1,4-elimination of the C-3 phosphate and the C-6 proR hydrogen from 5-enolpyruvylshikimate-3-phosphate (EPSP) to yield chorismate, which is the branch point compound that serves as the starting substrate for the three terminal pathways of aromatic amino acid biosynthesis. This reaction introduces a second double bond into the aromatic ring system.</text>
</comment>
<dbReference type="Proteomes" id="UP000291236">
    <property type="component" value="Chromosome"/>
</dbReference>
<dbReference type="InterPro" id="IPR035904">
    <property type="entry name" value="Chorismate_synth_AroC_sf"/>
</dbReference>
<dbReference type="NCBIfam" id="TIGR00033">
    <property type="entry name" value="aroC"/>
    <property type="match status" value="1"/>
</dbReference>
<comment type="similarity">
    <text evidence="2 7 8">Belongs to the chorismate synthase family.</text>
</comment>
<evidence type="ECO:0000313" key="9">
    <source>
        <dbReference type="EMBL" id="BBH53137.1"/>
    </source>
</evidence>
<dbReference type="PROSITE" id="PS00789">
    <property type="entry name" value="CHORISMATE_SYNTHASE_3"/>
    <property type="match status" value="1"/>
</dbReference>
<comment type="pathway">
    <text evidence="1 7 8">Metabolic intermediate biosynthesis; chorismate biosynthesis; chorismate from D-erythrose 4-phosphate and phosphoenolpyruvate: step 7/7.</text>
</comment>
<dbReference type="UniPathway" id="UPA00053">
    <property type="reaction ID" value="UER00090"/>
</dbReference>
<keyword evidence="10" id="KW-1185">Reference proteome</keyword>
<dbReference type="PROSITE" id="PS00788">
    <property type="entry name" value="CHORISMATE_SYNTHASE_2"/>
    <property type="match status" value="1"/>
</dbReference>
<feature type="binding site" evidence="7">
    <location>
        <begin position="302"/>
        <end position="306"/>
    </location>
    <ligand>
        <name>FMN</name>
        <dbReference type="ChEBI" id="CHEBI:58210"/>
    </ligand>
</feature>
<evidence type="ECO:0000256" key="2">
    <source>
        <dbReference type="ARBA" id="ARBA00008014"/>
    </source>
</evidence>
<dbReference type="GO" id="GO:0004107">
    <property type="term" value="F:chorismate synthase activity"/>
    <property type="evidence" value="ECO:0007669"/>
    <property type="project" value="UniProtKB-UniRule"/>
</dbReference>
<comment type="cofactor">
    <cofactor evidence="7 8">
        <name>FMNH2</name>
        <dbReference type="ChEBI" id="CHEBI:57618"/>
    </cofactor>
    <text evidence="7 8">Reduced FMN (FMNH(2)).</text>
</comment>
<feature type="binding site" evidence="7">
    <location>
        <position position="47"/>
    </location>
    <ligand>
        <name>NADP(+)</name>
        <dbReference type="ChEBI" id="CHEBI:58349"/>
    </ligand>
</feature>
<dbReference type="PANTHER" id="PTHR21085">
    <property type="entry name" value="CHORISMATE SYNTHASE"/>
    <property type="match status" value="1"/>
</dbReference>
<evidence type="ECO:0000256" key="1">
    <source>
        <dbReference type="ARBA" id="ARBA00005044"/>
    </source>
</evidence>
<comment type="catalytic activity">
    <reaction evidence="7 8">
        <text>5-O-(1-carboxyvinyl)-3-phosphoshikimate = chorismate + phosphate</text>
        <dbReference type="Rhea" id="RHEA:21020"/>
        <dbReference type="ChEBI" id="CHEBI:29748"/>
        <dbReference type="ChEBI" id="CHEBI:43474"/>
        <dbReference type="ChEBI" id="CHEBI:57701"/>
        <dbReference type="EC" id="4.2.3.5"/>
    </reaction>
</comment>
<evidence type="ECO:0000256" key="5">
    <source>
        <dbReference type="ARBA" id="ARBA00023141"/>
    </source>
</evidence>
<evidence type="ECO:0000256" key="3">
    <source>
        <dbReference type="ARBA" id="ARBA00013036"/>
    </source>
</evidence>
<organism evidence="9 10">
    <name type="scientific">Fluviispira sanaruensis</name>
    <dbReference type="NCBI Taxonomy" id="2493639"/>
    <lineage>
        <taxon>Bacteria</taxon>
        <taxon>Pseudomonadati</taxon>
        <taxon>Bdellovibrionota</taxon>
        <taxon>Oligoflexia</taxon>
        <taxon>Silvanigrellales</taxon>
        <taxon>Silvanigrellaceae</taxon>
        <taxon>Fluviispira</taxon>
    </lineage>
</organism>
<keyword evidence="4 7" id="KW-0028">Amino-acid biosynthesis</keyword>
<dbReference type="CDD" id="cd07304">
    <property type="entry name" value="Chorismate_synthase"/>
    <property type="match status" value="1"/>
</dbReference>
<dbReference type="PROSITE" id="PS00787">
    <property type="entry name" value="CHORISMATE_SYNTHASE_1"/>
    <property type="match status" value="1"/>
</dbReference>
<dbReference type="HAMAP" id="MF_00300">
    <property type="entry name" value="Chorismate_synth"/>
    <property type="match status" value="1"/>
</dbReference>
<dbReference type="GO" id="GO:0009073">
    <property type="term" value="P:aromatic amino acid family biosynthetic process"/>
    <property type="evidence" value="ECO:0007669"/>
    <property type="project" value="UniProtKB-KW"/>
</dbReference>
<dbReference type="EC" id="4.2.3.5" evidence="3 7"/>
<dbReference type="GO" id="GO:0010181">
    <property type="term" value="F:FMN binding"/>
    <property type="evidence" value="ECO:0007669"/>
    <property type="project" value="TreeGrafter"/>
</dbReference>
<dbReference type="Pfam" id="PF01264">
    <property type="entry name" value="Chorismate_synt"/>
    <property type="match status" value="1"/>
</dbReference>
<dbReference type="SUPFAM" id="SSF103263">
    <property type="entry name" value="Chorismate synthase, AroC"/>
    <property type="match status" value="1"/>
</dbReference>
<keyword evidence="7" id="KW-0285">Flavoprotein</keyword>
<dbReference type="GO" id="GO:0005829">
    <property type="term" value="C:cytosol"/>
    <property type="evidence" value="ECO:0007669"/>
    <property type="project" value="TreeGrafter"/>
</dbReference>
<dbReference type="OrthoDB" id="5289708at2"/>
<dbReference type="RefSeq" id="WP_130608384.1">
    <property type="nucleotide sequence ID" value="NZ_AP019368.1"/>
</dbReference>
<reference evidence="9 10" key="1">
    <citation type="submission" date="2018-12" db="EMBL/GenBank/DDBJ databases">
        <title>Rubrispira sanarue gen. nov., sp., nov., a member of the order Silvanigrellales, isolated from a brackish lake in Hamamatsu Japan.</title>
        <authorList>
            <person name="Maejima Y."/>
            <person name="Iino T."/>
            <person name="Muraguchi Y."/>
            <person name="Fukuda K."/>
            <person name="Nojiri H."/>
            <person name="Ohkuma M."/>
            <person name="Moriuchi R."/>
            <person name="Dohra H."/>
            <person name="Kimbara K."/>
            <person name="Shintani M."/>
        </authorList>
    </citation>
    <scope>NUCLEOTIDE SEQUENCE [LARGE SCALE GENOMIC DNA]</scope>
    <source>
        <strain evidence="9 10">RF1110005</strain>
    </source>
</reference>
<dbReference type="Gene3D" id="3.60.150.10">
    <property type="entry name" value="Chorismate synthase AroC"/>
    <property type="match status" value="1"/>
</dbReference>
<comment type="subunit">
    <text evidence="7">Homotetramer.</text>
</comment>
<accession>A0A4V0P2G4</accession>
<evidence type="ECO:0000313" key="10">
    <source>
        <dbReference type="Proteomes" id="UP000291236"/>
    </source>
</evidence>
<evidence type="ECO:0000256" key="6">
    <source>
        <dbReference type="ARBA" id="ARBA00023239"/>
    </source>
</evidence>
<dbReference type="NCBIfam" id="NF003793">
    <property type="entry name" value="PRK05382.1"/>
    <property type="match status" value="1"/>
</dbReference>
<dbReference type="EMBL" id="AP019368">
    <property type="protein sequence ID" value="BBH53137.1"/>
    <property type="molecule type" value="Genomic_DNA"/>
</dbReference>
<dbReference type="GO" id="GO:0008652">
    <property type="term" value="P:amino acid biosynthetic process"/>
    <property type="evidence" value="ECO:0007669"/>
    <property type="project" value="UniProtKB-KW"/>
</dbReference>
<gene>
    <name evidence="7" type="primary">aroC</name>
    <name evidence="9" type="ORF">JCM31447_15800</name>
</gene>
<feature type="binding site" evidence="7">
    <location>
        <position position="330"/>
    </location>
    <ligand>
        <name>FMN</name>
        <dbReference type="ChEBI" id="CHEBI:58210"/>
    </ligand>
</feature>
<evidence type="ECO:0000256" key="4">
    <source>
        <dbReference type="ARBA" id="ARBA00022605"/>
    </source>
</evidence>
<evidence type="ECO:0000256" key="8">
    <source>
        <dbReference type="RuleBase" id="RU000605"/>
    </source>
</evidence>
<protein>
    <recommendedName>
        <fullName evidence="3 7">Chorismate synthase</fullName>
        <shortName evidence="7">CS</shortName>
        <ecNumber evidence="3 7">4.2.3.5</ecNumber>
    </recommendedName>
    <alternativeName>
        <fullName evidence="7">5-enolpyruvylshikimate-3-phosphate phospholyase</fullName>
    </alternativeName>
</protein>
<keyword evidence="7" id="KW-0288">FMN</keyword>
<feature type="binding site" evidence="7">
    <location>
        <position position="287"/>
    </location>
    <ligand>
        <name>FMN</name>
        <dbReference type="ChEBI" id="CHEBI:58210"/>
    </ligand>
</feature>
<name>A0A4V0P2G4_FLUSA</name>
<proteinExistence type="inferred from homology"/>
<dbReference type="PIRSF" id="PIRSF001456">
    <property type="entry name" value="Chorismate_synth"/>
    <property type="match status" value="1"/>
</dbReference>
<dbReference type="KEGG" id="sbf:JCM31447_15800"/>